<dbReference type="OrthoDB" id="9018682at2"/>
<dbReference type="Proteomes" id="UP000002482">
    <property type="component" value="Chromosome"/>
</dbReference>
<dbReference type="RefSeq" id="WP_013596865.1">
    <property type="nucleotide sequence ID" value="NC_015138.1"/>
</dbReference>
<evidence type="ECO:0000313" key="1">
    <source>
        <dbReference type="EMBL" id="ADX48400.1"/>
    </source>
</evidence>
<dbReference type="HOGENOM" id="CLU_152554_1_1_4"/>
<dbReference type="KEGG" id="aaa:Acav_4517"/>
<keyword evidence="2" id="KW-1185">Reference proteome</keyword>
<evidence type="ECO:0008006" key="3">
    <source>
        <dbReference type="Google" id="ProtNLM"/>
    </source>
</evidence>
<dbReference type="Pfam" id="PF07377">
    <property type="entry name" value="DUF1493"/>
    <property type="match status" value="1"/>
</dbReference>
<dbReference type="InterPro" id="IPR010862">
    <property type="entry name" value="DUF1493"/>
</dbReference>
<evidence type="ECO:0000313" key="2">
    <source>
        <dbReference type="Proteomes" id="UP000002482"/>
    </source>
</evidence>
<organism evidence="1 2">
    <name type="scientific">Paracidovorax avenae (strain ATCC 19860 / DSM 7227 / CCUG 15838 / JCM 20985 / LMG 2117 / NCPPB 1011)</name>
    <name type="common">Acidovorax avenae</name>
    <dbReference type="NCBI Taxonomy" id="643561"/>
    <lineage>
        <taxon>Bacteria</taxon>
        <taxon>Pseudomonadati</taxon>
        <taxon>Pseudomonadota</taxon>
        <taxon>Betaproteobacteria</taxon>
        <taxon>Burkholderiales</taxon>
        <taxon>Comamonadaceae</taxon>
        <taxon>Paracidovorax</taxon>
    </lineage>
</organism>
<accession>F0Q9F5</accession>
<dbReference type="GeneID" id="34237948"/>
<reference evidence="1" key="1">
    <citation type="submission" date="2011-02" db="EMBL/GenBank/DDBJ databases">
        <title>Complete sequence of Acidovorax avenae subsp. avenae ATCC 19860.</title>
        <authorList>
            <consortium name="US DOE Joint Genome Institute"/>
            <person name="Lucas S."/>
            <person name="Copeland A."/>
            <person name="Lapidus A."/>
            <person name="Cheng J.-F."/>
            <person name="Goodwin L."/>
            <person name="Pitluck S."/>
            <person name="Chertkov O."/>
            <person name="Held B."/>
            <person name="Detter J.C."/>
            <person name="Han C."/>
            <person name="Tapia R."/>
            <person name="Land M."/>
            <person name="Hauser L."/>
            <person name="Kyrpides N."/>
            <person name="Ivanova N."/>
            <person name="Ovchinnikova G."/>
            <person name="Pagani I."/>
            <person name="Gordon S."/>
            <person name="Woyke T."/>
        </authorList>
    </citation>
    <scope>NUCLEOTIDE SEQUENCE</scope>
    <source>
        <strain evidence="1">ATCC 19860</strain>
    </source>
</reference>
<dbReference type="AlphaFoldDB" id="F0Q9F5"/>
<protein>
    <recommendedName>
        <fullName evidence="3">DUF1493 domain-containing protein</fullName>
    </recommendedName>
</protein>
<proteinExistence type="predicted"/>
<dbReference type="EMBL" id="CP002521">
    <property type="protein sequence ID" value="ADX48400.1"/>
    <property type="molecule type" value="Genomic_DNA"/>
</dbReference>
<sequence length="122" mass="13987">MVSSPDLWEQLTQLASNIDSVGLRQLGRRITYTPDTELVKDLGLTGDDAFQFMEAFASRFNVATGDYRSEDYFEPEGLWLLSAFRKKKPTIPVTLGMLLMAARDGVWDKNRLEQAYRRKEYG</sequence>
<gene>
    <name evidence="1" type="ordered locus">Acav_4517</name>
</gene>
<name>F0Q9F5_PARA1</name>